<dbReference type="InterPro" id="IPR006645">
    <property type="entry name" value="NGN-like_dom"/>
</dbReference>
<dbReference type="SUPFAM" id="SSF82679">
    <property type="entry name" value="N-utilization substance G protein NusG, N-terminal domain"/>
    <property type="match status" value="1"/>
</dbReference>
<sequence length="157" mass="18417">MNWYVVYVQSKKEKKVADVLQQMQIEVYCPLIKEVRQWSDRKKTIESPLFKSYVFVRLHDKDRSNVFSVPGVVRYLFWLGQPAIVRDEEISIIKKWLEDDTIEEITLHKLLPGDEILIKNGLLKDKKAIIQEIGKKRMRLALPGLNIIINAKIKDVV</sequence>
<dbReference type="GO" id="GO:0006354">
    <property type="term" value="P:DNA-templated transcription elongation"/>
    <property type="evidence" value="ECO:0007669"/>
    <property type="project" value="InterPro"/>
</dbReference>
<dbReference type="AlphaFoldDB" id="A0A1G7H5Z1"/>
<evidence type="ECO:0000256" key="3">
    <source>
        <dbReference type="ARBA" id="ARBA00023163"/>
    </source>
</evidence>
<dbReference type="PANTHER" id="PTHR30265:SF4">
    <property type="entry name" value="KOW MOTIF FAMILY PROTEIN, EXPRESSED"/>
    <property type="match status" value="1"/>
</dbReference>
<dbReference type="PANTHER" id="PTHR30265">
    <property type="entry name" value="RHO-INTERACTING TRANSCRIPTION TERMINATION FACTOR NUSG"/>
    <property type="match status" value="1"/>
</dbReference>
<dbReference type="Pfam" id="PF02357">
    <property type="entry name" value="NusG"/>
    <property type="match status" value="1"/>
</dbReference>
<proteinExistence type="predicted"/>
<keyword evidence="5" id="KW-1185">Reference proteome</keyword>
<dbReference type="RefSeq" id="WP_024479190.1">
    <property type="nucleotide sequence ID" value="NZ_CANMRD010000004.1"/>
</dbReference>
<gene>
    <name evidence="4" type="ORF">SAMN04487992_105299</name>
</gene>
<accession>A0A1G7H5Z1</accession>
<reference evidence="5" key="1">
    <citation type="submission" date="2016-10" db="EMBL/GenBank/DDBJ databases">
        <authorList>
            <person name="Varghese N."/>
            <person name="Submissions S."/>
        </authorList>
    </citation>
    <scope>NUCLEOTIDE SEQUENCE [LARGE SCALE GENOMIC DNA]</scope>
    <source>
        <strain evidence="5">DSM 24729</strain>
    </source>
</reference>
<organism evidence="4 5">
    <name type="scientific">Cellulophaga baltica</name>
    <dbReference type="NCBI Taxonomy" id="76594"/>
    <lineage>
        <taxon>Bacteria</taxon>
        <taxon>Pseudomonadati</taxon>
        <taxon>Bacteroidota</taxon>
        <taxon>Flavobacteriia</taxon>
        <taxon>Flavobacteriales</taxon>
        <taxon>Flavobacteriaceae</taxon>
        <taxon>Cellulophaga</taxon>
    </lineage>
</organism>
<dbReference type="Proteomes" id="UP000182114">
    <property type="component" value="Unassembled WGS sequence"/>
</dbReference>
<dbReference type="GeneID" id="78059779"/>
<dbReference type="eggNOG" id="COG0250">
    <property type="taxonomic scope" value="Bacteria"/>
</dbReference>
<evidence type="ECO:0000256" key="2">
    <source>
        <dbReference type="ARBA" id="ARBA00023015"/>
    </source>
</evidence>
<keyword evidence="2" id="KW-0805">Transcription regulation</keyword>
<keyword evidence="1" id="KW-0889">Transcription antitermination</keyword>
<dbReference type="GO" id="GO:0031564">
    <property type="term" value="P:transcription antitermination"/>
    <property type="evidence" value="ECO:0007669"/>
    <property type="project" value="UniProtKB-KW"/>
</dbReference>
<dbReference type="NCBIfam" id="NF033644">
    <property type="entry name" value="antiterm_UpxY"/>
    <property type="match status" value="1"/>
</dbReference>
<dbReference type="Gene3D" id="3.30.70.940">
    <property type="entry name" value="NusG, N-terminal domain"/>
    <property type="match status" value="1"/>
</dbReference>
<evidence type="ECO:0000256" key="1">
    <source>
        <dbReference type="ARBA" id="ARBA00022814"/>
    </source>
</evidence>
<dbReference type="CDD" id="cd09895">
    <property type="entry name" value="NGN_SP_UpxY"/>
    <property type="match status" value="1"/>
</dbReference>
<dbReference type="InterPro" id="IPR043425">
    <property type="entry name" value="NusG-like"/>
</dbReference>
<name>A0A1G7H5Z1_9FLAO</name>
<dbReference type="InterPro" id="IPR036735">
    <property type="entry name" value="NGN_dom_sf"/>
</dbReference>
<dbReference type="EMBL" id="FNBD01000005">
    <property type="protein sequence ID" value="SDE95877.1"/>
    <property type="molecule type" value="Genomic_DNA"/>
</dbReference>
<evidence type="ECO:0000313" key="4">
    <source>
        <dbReference type="EMBL" id="SDE95877.1"/>
    </source>
</evidence>
<keyword evidence="3" id="KW-0804">Transcription</keyword>
<protein>
    <submittedName>
        <fullName evidence="4">Transcription antitermination factor NusG</fullName>
    </submittedName>
</protein>
<evidence type="ECO:0000313" key="5">
    <source>
        <dbReference type="Proteomes" id="UP000182114"/>
    </source>
</evidence>